<keyword evidence="4" id="KW-1185">Reference proteome</keyword>
<evidence type="ECO:0000256" key="1">
    <source>
        <dbReference type="SAM" id="MobiDB-lite"/>
    </source>
</evidence>
<evidence type="ECO:0000313" key="3">
    <source>
        <dbReference type="EMBL" id="AXQ00148.1"/>
    </source>
</evidence>
<dbReference type="EMBL" id="MH447526">
    <property type="protein sequence ID" value="AXQ00083.1"/>
    <property type="molecule type" value="Genomic_DNA"/>
</dbReference>
<accession>A0A346LU40</accession>
<feature type="region of interest" description="Disordered" evidence="1">
    <location>
        <begin position="1"/>
        <end position="20"/>
    </location>
</feature>
<reference evidence="2" key="1">
    <citation type="journal article" date="2018" name="Nat. Commun.">
        <title>Structural conservation in a membrane-enveloped filamentous virus infecting a hyperthermophilic acidophile.</title>
        <authorList>
            <person name="Liu Y."/>
            <person name="Osinski T."/>
            <person name="Wang F."/>
            <person name="Krupovic M."/>
            <person name="Schouten S."/>
            <person name="Kasson P."/>
            <person name="Prangishvili D."/>
            <person name="Egelman E.H."/>
        </authorList>
    </citation>
    <scope>NUCLEOTIDE SEQUENCE [LARGE SCALE GENOMIC DNA]</scope>
    <source>
        <strain evidence="2">S48</strain>
    </source>
</reference>
<sequence>MEDTGGWYRKNKGGNSREKNVGWRKMVAKNTCVKVKKMYIGLGFALLGRMINRK</sequence>
<gene>
    <name evidence="2" type="ORF">SFV1gp01</name>
    <name evidence="3" type="ORF">SFV1gp66</name>
</gene>
<organismHost>
    <name type="scientific">Saccharolobus shibatae</name>
    <dbReference type="NCBI Taxonomy" id="2286"/>
</organismHost>
<evidence type="ECO:0000313" key="4">
    <source>
        <dbReference type="Proteomes" id="UP000263690"/>
    </source>
</evidence>
<protein>
    <submittedName>
        <fullName evidence="2">Uncharacterized protein</fullName>
    </submittedName>
</protein>
<name>A0A346LU40_SUFV1</name>
<proteinExistence type="predicted"/>
<dbReference type="Proteomes" id="UP000263690">
    <property type="component" value="Segment"/>
</dbReference>
<organism evidence="2">
    <name type="scientific">Sulfolobus filamentous virus 1</name>
    <name type="common">SFV1</name>
    <name type="synonym">Sulfolobus virus SFV-1</name>
    <dbReference type="NCBI Taxonomy" id="2304198"/>
    <lineage>
        <taxon>Viruses</taxon>
        <taxon>Adnaviria</taxon>
        <taxon>Zilligvirae</taxon>
        <taxon>Taleaviricota</taxon>
        <taxon>Tokiviricetes</taxon>
        <taxon>Ligamenvirales</taxon>
        <taxon>Lipothrixviridae</taxon>
        <taxon>Alphalipothrixvirus</taxon>
        <taxon>Alphalipothrixvirus beppuense</taxon>
    </lineage>
</organism>
<evidence type="ECO:0000313" key="2">
    <source>
        <dbReference type="EMBL" id="AXQ00083.1"/>
    </source>
</evidence>
<dbReference type="EMBL" id="MH447526">
    <property type="protein sequence ID" value="AXQ00148.1"/>
    <property type="molecule type" value="Genomic_DNA"/>
</dbReference>